<evidence type="ECO:0000313" key="7">
    <source>
        <dbReference type="Proteomes" id="UP001081283"/>
    </source>
</evidence>
<evidence type="ECO:0000256" key="2">
    <source>
        <dbReference type="ARBA" id="ARBA00008770"/>
    </source>
</evidence>
<dbReference type="EC" id="3.1.3.12" evidence="4"/>
<accession>A0ABT3YBT1</accession>
<comment type="cofactor">
    <cofactor evidence="4">
        <name>Mg(2+)</name>
        <dbReference type="ChEBI" id="CHEBI:18420"/>
    </cofactor>
</comment>
<dbReference type="EMBL" id="JAOVZQ010000001">
    <property type="protein sequence ID" value="MCY0093336.1"/>
    <property type="molecule type" value="Genomic_DNA"/>
</dbReference>
<dbReference type="InterPro" id="IPR023214">
    <property type="entry name" value="HAD_sf"/>
</dbReference>
<dbReference type="Gene3D" id="3.40.50.1000">
    <property type="entry name" value="HAD superfamily/HAD-like"/>
    <property type="match status" value="1"/>
</dbReference>
<feature type="region of interest" description="Disordered" evidence="5">
    <location>
        <begin position="238"/>
        <end position="267"/>
    </location>
</feature>
<dbReference type="InterPro" id="IPR044651">
    <property type="entry name" value="OTSB-like"/>
</dbReference>
<dbReference type="PANTHER" id="PTHR43768:SF3">
    <property type="entry name" value="TREHALOSE 6-PHOSPHATE PHOSPHATASE"/>
    <property type="match status" value="1"/>
</dbReference>
<comment type="pathway">
    <text evidence="1 4">Glycan biosynthesis; trehalose biosynthesis.</text>
</comment>
<feature type="compositionally biased region" description="Polar residues" evidence="5">
    <location>
        <begin position="245"/>
        <end position="267"/>
    </location>
</feature>
<evidence type="ECO:0000256" key="4">
    <source>
        <dbReference type="RuleBase" id="RU361117"/>
    </source>
</evidence>
<evidence type="ECO:0000313" key="6">
    <source>
        <dbReference type="EMBL" id="MCY0093336.1"/>
    </source>
</evidence>
<sequence length="267" mass="29404">MEQRLDYYCLVGFAPETTSPEDLGLLAIPADDTALFLDFDGTLVDIAPTPDSIRVGSPEKSLLDELHRRHNGAVAIVSGRNLIDLDQYLGGFCGTISGGHGAEMRHASQLLSGVSCDLARLEHIKNAVMEFAIIDPRVLAEDKRYGIVLHYRQHPELECKVRDFLKSLIDGDEEFELQSAKMAIEVKPKGISKAGAIERIMQFEEFDGRDILFAGDDATDESAFSWVNEQGGISIKIGEGPTRAQYRTQSPDSFKSWLKAQSGTARS</sequence>
<dbReference type="Pfam" id="PF02358">
    <property type="entry name" value="Trehalose_PPase"/>
    <property type="match status" value="1"/>
</dbReference>
<organism evidence="6 7">
    <name type="scientific">Hoeflea ulvae</name>
    <dbReference type="NCBI Taxonomy" id="2983764"/>
    <lineage>
        <taxon>Bacteria</taxon>
        <taxon>Pseudomonadati</taxon>
        <taxon>Pseudomonadota</taxon>
        <taxon>Alphaproteobacteria</taxon>
        <taxon>Hyphomicrobiales</taxon>
        <taxon>Rhizobiaceae</taxon>
        <taxon>Hoeflea</taxon>
    </lineage>
</organism>
<protein>
    <recommendedName>
        <fullName evidence="4">Trehalose 6-phosphate phosphatase</fullName>
        <ecNumber evidence="4">3.1.3.12</ecNumber>
    </recommendedName>
</protein>
<keyword evidence="7" id="KW-1185">Reference proteome</keyword>
<keyword evidence="4" id="KW-0460">Magnesium</keyword>
<dbReference type="SUPFAM" id="SSF56784">
    <property type="entry name" value="HAD-like"/>
    <property type="match status" value="1"/>
</dbReference>
<dbReference type="PANTHER" id="PTHR43768">
    <property type="entry name" value="TREHALOSE 6-PHOSPHATE PHOSPHATASE"/>
    <property type="match status" value="1"/>
</dbReference>
<dbReference type="InterPro" id="IPR036412">
    <property type="entry name" value="HAD-like_sf"/>
</dbReference>
<dbReference type="NCBIfam" id="TIGR00685">
    <property type="entry name" value="T6PP"/>
    <property type="match status" value="1"/>
</dbReference>
<reference evidence="6" key="1">
    <citation type="submission" date="2022-10" db="EMBL/GenBank/DDBJ databases">
        <title>Hoeflea sp. J2-29, isolated from marine algae.</title>
        <authorList>
            <person name="Kristyanto S."/>
            <person name="Kim J.M."/>
            <person name="Jeon C.O."/>
        </authorList>
    </citation>
    <scope>NUCLEOTIDE SEQUENCE</scope>
    <source>
        <strain evidence="6">J2-29</strain>
    </source>
</reference>
<evidence type="ECO:0000256" key="3">
    <source>
        <dbReference type="ARBA" id="ARBA00022801"/>
    </source>
</evidence>
<dbReference type="Gene3D" id="3.30.70.1020">
    <property type="entry name" value="Trehalose-6-phosphate phosphatase related protein, domain 2"/>
    <property type="match status" value="1"/>
</dbReference>
<dbReference type="NCBIfam" id="TIGR01484">
    <property type="entry name" value="HAD-SF-IIB"/>
    <property type="match status" value="1"/>
</dbReference>
<gene>
    <name evidence="6" type="primary">otsB</name>
    <name evidence="6" type="ORF">OEG82_04735</name>
</gene>
<dbReference type="InterPro" id="IPR006379">
    <property type="entry name" value="HAD-SF_hydro_IIB"/>
</dbReference>
<evidence type="ECO:0000256" key="1">
    <source>
        <dbReference type="ARBA" id="ARBA00005199"/>
    </source>
</evidence>
<keyword evidence="3 4" id="KW-0378">Hydrolase</keyword>
<proteinExistence type="inferred from homology"/>
<comment type="catalytic activity">
    <reaction evidence="4">
        <text>alpha,alpha-trehalose 6-phosphate + H2O = alpha,alpha-trehalose + phosphate</text>
        <dbReference type="Rhea" id="RHEA:23420"/>
        <dbReference type="ChEBI" id="CHEBI:15377"/>
        <dbReference type="ChEBI" id="CHEBI:16551"/>
        <dbReference type="ChEBI" id="CHEBI:43474"/>
        <dbReference type="ChEBI" id="CHEBI:58429"/>
        <dbReference type="EC" id="3.1.3.12"/>
    </reaction>
</comment>
<dbReference type="RefSeq" id="WP_267611299.1">
    <property type="nucleotide sequence ID" value="NZ_JAOVZQ010000001.1"/>
</dbReference>
<comment type="caution">
    <text evidence="6">The sequence shown here is derived from an EMBL/GenBank/DDBJ whole genome shotgun (WGS) entry which is preliminary data.</text>
</comment>
<comment type="function">
    <text evidence="4">Removes the phosphate from trehalose 6-phosphate to produce free trehalose.</text>
</comment>
<dbReference type="GO" id="GO:0004805">
    <property type="term" value="F:trehalose-phosphatase activity"/>
    <property type="evidence" value="ECO:0007669"/>
    <property type="project" value="UniProtKB-EC"/>
</dbReference>
<name>A0ABT3YBT1_9HYPH</name>
<dbReference type="CDD" id="cd01627">
    <property type="entry name" value="HAD_TPP"/>
    <property type="match status" value="1"/>
</dbReference>
<keyword evidence="4" id="KW-0479">Metal-binding</keyword>
<dbReference type="InterPro" id="IPR003337">
    <property type="entry name" value="Trehalose_PPase"/>
</dbReference>
<dbReference type="Proteomes" id="UP001081283">
    <property type="component" value="Unassembled WGS sequence"/>
</dbReference>
<comment type="similarity">
    <text evidence="2 4">Belongs to the trehalose phosphatase family.</text>
</comment>
<evidence type="ECO:0000256" key="5">
    <source>
        <dbReference type="SAM" id="MobiDB-lite"/>
    </source>
</evidence>